<protein>
    <submittedName>
        <fullName evidence="4">Excisionase-like protein</fullName>
    </submittedName>
</protein>
<dbReference type="AlphaFoldDB" id="A0A318JBF5"/>
<dbReference type="SUPFAM" id="SSF46955">
    <property type="entry name" value="Putative DNA-binding domain"/>
    <property type="match status" value="1"/>
</dbReference>
<dbReference type="InterPro" id="IPR012884">
    <property type="entry name" value="Excisionase-like"/>
</dbReference>
<evidence type="ECO:0000313" key="5">
    <source>
        <dbReference type="Proteomes" id="UP000247755"/>
    </source>
</evidence>
<keyword evidence="1" id="KW-0238">DNA-binding</keyword>
<proteinExistence type="predicted"/>
<dbReference type="Proteomes" id="UP000247755">
    <property type="component" value="Unassembled WGS sequence"/>
</dbReference>
<comment type="caution">
    <text evidence="4">The sequence shown here is derived from an EMBL/GenBank/DDBJ whole genome shotgun (WGS) entry which is preliminary data.</text>
</comment>
<dbReference type="InterPro" id="IPR009061">
    <property type="entry name" value="DNA-bd_dom_put_sf"/>
</dbReference>
<dbReference type="GO" id="GO:0006310">
    <property type="term" value="P:DNA recombination"/>
    <property type="evidence" value="ECO:0007669"/>
    <property type="project" value="UniProtKB-KW"/>
</dbReference>
<accession>A0A318JBF5</accession>
<dbReference type="RefSeq" id="WP_072438924.1">
    <property type="nucleotide sequence ID" value="NZ_QJJY01000001.1"/>
</dbReference>
<dbReference type="GO" id="GO:0003677">
    <property type="term" value="F:DNA binding"/>
    <property type="evidence" value="ECO:0007669"/>
    <property type="project" value="UniProtKB-KW"/>
</dbReference>
<dbReference type="Gene3D" id="1.10.1660.20">
    <property type="match status" value="1"/>
</dbReference>
<organism evidence="4 5">
    <name type="scientific">Burkholderia pyrrocinia</name>
    <name type="common">Pseudomonas pyrrocinia</name>
    <dbReference type="NCBI Taxonomy" id="60550"/>
    <lineage>
        <taxon>Bacteria</taxon>
        <taxon>Pseudomonadati</taxon>
        <taxon>Pseudomonadota</taxon>
        <taxon>Betaproteobacteria</taxon>
        <taxon>Burkholderiales</taxon>
        <taxon>Burkholderiaceae</taxon>
        <taxon>Burkholderia</taxon>
        <taxon>Burkholderia cepacia complex</taxon>
    </lineage>
</organism>
<feature type="domain" description="Excisionase-like" evidence="3">
    <location>
        <begin position="8"/>
        <end position="58"/>
    </location>
</feature>
<dbReference type="InterPro" id="IPR038137">
    <property type="entry name" value="Excisionase-like_sf"/>
</dbReference>
<sequence>MATKLIPIKEWAAAIFGDHTPHQNTLMRWVHSGKILPRPMKVGRGYFCQPDAEYVDETADRINRMIHGRQTTKRA</sequence>
<dbReference type="Pfam" id="PF07825">
    <property type="entry name" value="Exc"/>
    <property type="match status" value="1"/>
</dbReference>
<evidence type="ECO:0000259" key="3">
    <source>
        <dbReference type="Pfam" id="PF07825"/>
    </source>
</evidence>
<evidence type="ECO:0000256" key="2">
    <source>
        <dbReference type="ARBA" id="ARBA00023172"/>
    </source>
</evidence>
<keyword evidence="2" id="KW-0233">DNA recombination</keyword>
<name>A0A318JBF5_BURPY</name>
<reference evidence="4 5" key="1">
    <citation type="submission" date="2018-05" db="EMBL/GenBank/DDBJ databases">
        <title>Comparative genomics of bacterial root endophytes of switchgrass collected from native prairies over two seasons.</title>
        <authorList>
            <person name="Tang Y."/>
        </authorList>
    </citation>
    <scope>NUCLEOTIDE SEQUENCE [LARGE SCALE GENOMIC DNA]</scope>
    <source>
        <strain evidence="4 5">NFIX32</strain>
    </source>
</reference>
<dbReference type="EMBL" id="QJJY01000001">
    <property type="protein sequence ID" value="PXX41138.1"/>
    <property type="molecule type" value="Genomic_DNA"/>
</dbReference>
<gene>
    <name evidence="4" type="ORF">NA66_1001748</name>
</gene>
<evidence type="ECO:0000313" key="4">
    <source>
        <dbReference type="EMBL" id="PXX41138.1"/>
    </source>
</evidence>
<evidence type="ECO:0000256" key="1">
    <source>
        <dbReference type="ARBA" id="ARBA00023125"/>
    </source>
</evidence>